<sequence length="448" mass="50019">MDSALVLSTASSNRKIDPARRRGRFKADGSLNDNDRVEIGPTGLAFGEWDALGLTPPTLSRMREYRLQRIVDELQKRDLAGVLLFDPLNIRYATDTTNMQLWITHNHARACFVSAAGHVILWDFHNCEHLSAHLPLVREVRGGAAFFYFETGNRTEEHAAKFAAEVQSVLLEHAGSNKRLAVDKIEMAGFTQLQRLGIELADGQEVMELARAIKNEDEINAMRCAIASTEIAMKLMQEASVPGVTENDIWSILHAENIRRGGEWIECRILSSGPRTNPWFQECGPRMVQEGELLAFDSDLIGPYGICADISRTWLIGERAPTAEQKHLYRVAYEHIQHNMSILKPGMSFREVTEAGLLLPEAYRAQRYGVMMHGVGLCDEYPCIRYPEDLEGHGYDGVLEPGMTLCVEAYVGAVGGREGVKLEDQVLITETGVENLTTYPFEAALLND</sequence>
<reference evidence="3 4" key="1">
    <citation type="submission" date="2016-07" db="EMBL/GenBank/DDBJ databases">
        <title>Draft Genome Sequence of Oceanisphaera psychrotolerans, isolated from coastal sediment samples.</title>
        <authorList>
            <person name="Zhuo S."/>
            <person name="Ruan Z."/>
        </authorList>
    </citation>
    <scope>NUCLEOTIDE SEQUENCE [LARGE SCALE GENOMIC DNA]</scope>
    <source>
        <strain evidence="3 4">LAM-WHM-ZC</strain>
    </source>
</reference>
<dbReference type="AlphaFoldDB" id="A0A1J4QA53"/>
<dbReference type="InterPro" id="IPR000994">
    <property type="entry name" value="Pept_M24"/>
</dbReference>
<dbReference type="SUPFAM" id="SSF55920">
    <property type="entry name" value="Creatinase/aminopeptidase"/>
    <property type="match status" value="1"/>
</dbReference>
<dbReference type="InterPro" id="IPR000587">
    <property type="entry name" value="Creatinase_N"/>
</dbReference>
<gene>
    <name evidence="3" type="ORF">BFR47_05110</name>
</gene>
<dbReference type="RefSeq" id="WP_071473779.1">
    <property type="nucleotide sequence ID" value="NZ_MDKE01000055.1"/>
</dbReference>
<protein>
    <submittedName>
        <fullName evidence="3">Peptidase M24</fullName>
    </submittedName>
</protein>
<dbReference type="NCBIfam" id="NF043017">
    <property type="entry name" value="DimsulpropLyDddP"/>
    <property type="match status" value="1"/>
</dbReference>
<feature type="domain" description="Peptidase M24" evidence="1">
    <location>
        <begin position="221"/>
        <end position="430"/>
    </location>
</feature>
<dbReference type="InterPro" id="IPR050020">
    <property type="entry name" value="DddP"/>
</dbReference>
<evidence type="ECO:0000259" key="2">
    <source>
        <dbReference type="Pfam" id="PF01321"/>
    </source>
</evidence>
<dbReference type="STRING" id="1414654.BFR47_05110"/>
<dbReference type="PANTHER" id="PTHR46112">
    <property type="entry name" value="AMINOPEPTIDASE"/>
    <property type="match status" value="1"/>
</dbReference>
<dbReference type="OrthoDB" id="9803194at2"/>
<evidence type="ECO:0000259" key="1">
    <source>
        <dbReference type="Pfam" id="PF00557"/>
    </source>
</evidence>
<dbReference type="InterPro" id="IPR029149">
    <property type="entry name" value="Creatin/AminoP/Spt16_N"/>
</dbReference>
<organism evidence="3 4">
    <name type="scientific">Oceanisphaera psychrotolerans</name>
    <dbReference type="NCBI Taxonomy" id="1414654"/>
    <lineage>
        <taxon>Bacteria</taxon>
        <taxon>Pseudomonadati</taxon>
        <taxon>Pseudomonadota</taxon>
        <taxon>Gammaproteobacteria</taxon>
        <taxon>Aeromonadales</taxon>
        <taxon>Aeromonadaceae</taxon>
        <taxon>Oceanisphaera</taxon>
    </lineage>
</organism>
<dbReference type="PANTHER" id="PTHR46112:SF2">
    <property type="entry name" value="XAA-PRO AMINOPEPTIDASE P-RELATED"/>
    <property type="match status" value="1"/>
</dbReference>
<evidence type="ECO:0000313" key="3">
    <source>
        <dbReference type="EMBL" id="OIN05570.1"/>
    </source>
</evidence>
<dbReference type="Pfam" id="PF00557">
    <property type="entry name" value="Peptidase_M24"/>
    <property type="match status" value="1"/>
</dbReference>
<dbReference type="CDD" id="cd01066">
    <property type="entry name" value="APP_MetAP"/>
    <property type="match status" value="1"/>
</dbReference>
<dbReference type="SUPFAM" id="SSF53092">
    <property type="entry name" value="Creatinase/prolidase N-terminal domain"/>
    <property type="match status" value="1"/>
</dbReference>
<keyword evidence="4" id="KW-1185">Reference proteome</keyword>
<dbReference type="InterPro" id="IPR050659">
    <property type="entry name" value="Peptidase_M24B"/>
</dbReference>
<feature type="domain" description="Creatinase N-terminal" evidence="2">
    <location>
        <begin position="66"/>
        <end position="213"/>
    </location>
</feature>
<evidence type="ECO:0000313" key="4">
    <source>
        <dbReference type="Proteomes" id="UP000243073"/>
    </source>
</evidence>
<proteinExistence type="predicted"/>
<dbReference type="Proteomes" id="UP000243073">
    <property type="component" value="Unassembled WGS sequence"/>
</dbReference>
<comment type="caution">
    <text evidence="3">The sequence shown here is derived from an EMBL/GenBank/DDBJ whole genome shotgun (WGS) entry which is preliminary data.</text>
</comment>
<accession>A0A1J4QA53</accession>
<dbReference type="InterPro" id="IPR036005">
    <property type="entry name" value="Creatinase/aminopeptidase-like"/>
</dbReference>
<name>A0A1J4QA53_9GAMM</name>
<dbReference type="Gene3D" id="3.40.350.10">
    <property type="entry name" value="Creatinase/prolidase N-terminal domain"/>
    <property type="match status" value="1"/>
</dbReference>
<dbReference type="Gene3D" id="3.90.230.10">
    <property type="entry name" value="Creatinase/methionine aminopeptidase superfamily"/>
    <property type="match status" value="1"/>
</dbReference>
<dbReference type="EMBL" id="MDKE01000055">
    <property type="protein sequence ID" value="OIN05570.1"/>
    <property type="molecule type" value="Genomic_DNA"/>
</dbReference>
<dbReference type="Pfam" id="PF01321">
    <property type="entry name" value="Creatinase_N"/>
    <property type="match status" value="1"/>
</dbReference>